<protein>
    <recommendedName>
        <fullName evidence="6">TVP38/TMEM64 family membrane protein</fullName>
    </recommendedName>
</protein>
<dbReference type="InterPro" id="IPR015414">
    <property type="entry name" value="TMEM64"/>
</dbReference>
<name>A0A8G2CLD2_ACIRU</name>
<sequence length="228" mass="23525">MKARLITIAAGFAILAAALALSLAGGTTWAARILGWLDRLRALGVLGWVIFVLLQTLVALIGFLPASLLGLAAGAVYGVALGFGLSSIGVLLGAGAAFSLARSALRPAIVRLVARRDGLRRFDTAIMRDGWRLVLLLRVSPVMPFSITSFALGLSGIGWRDYALGTLASLPALALYVTLGTLGVQGITALRTGPGWVHLVLIGAGLAATLGLTLRIGQLVARAVRVPG</sequence>
<evidence type="ECO:0000256" key="6">
    <source>
        <dbReference type="RuleBase" id="RU366058"/>
    </source>
</evidence>
<keyword evidence="3 6" id="KW-0812">Transmembrane</keyword>
<dbReference type="GO" id="GO:0005886">
    <property type="term" value="C:plasma membrane"/>
    <property type="evidence" value="ECO:0007669"/>
    <property type="project" value="UniProtKB-SubCell"/>
</dbReference>
<dbReference type="RefSeq" id="WP_051657542.1">
    <property type="nucleotide sequence ID" value="NZ_FTNE01000013.1"/>
</dbReference>
<keyword evidence="5 6" id="KW-0472">Membrane</keyword>
<evidence type="ECO:0000256" key="2">
    <source>
        <dbReference type="ARBA" id="ARBA00022475"/>
    </source>
</evidence>
<dbReference type="PANTHER" id="PTHR12677:SF59">
    <property type="entry name" value="GOLGI APPARATUS MEMBRANE PROTEIN TVP38-RELATED"/>
    <property type="match status" value="1"/>
</dbReference>
<feature type="transmembrane region" description="Helical" evidence="6">
    <location>
        <begin position="68"/>
        <end position="88"/>
    </location>
</feature>
<keyword evidence="9" id="KW-1185">Reference proteome</keyword>
<comment type="caution">
    <text evidence="8">The sequence shown here is derived from an EMBL/GenBank/DDBJ whole genome shotgun (WGS) entry which is preliminary data.</text>
</comment>
<evidence type="ECO:0000256" key="5">
    <source>
        <dbReference type="ARBA" id="ARBA00023136"/>
    </source>
</evidence>
<comment type="similarity">
    <text evidence="6">Belongs to the TVP38/TMEM64 family.</text>
</comment>
<dbReference type="Proteomes" id="UP000186308">
    <property type="component" value="Unassembled WGS sequence"/>
</dbReference>
<accession>A0A8G2CLD2</accession>
<feature type="transmembrane region" description="Helical" evidence="6">
    <location>
        <begin position="163"/>
        <end position="184"/>
    </location>
</feature>
<gene>
    <name evidence="8" type="ORF">SAMN05421828_11330</name>
</gene>
<reference evidence="8 9" key="1">
    <citation type="submission" date="2017-01" db="EMBL/GenBank/DDBJ databases">
        <authorList>
            <person name="Varghese N."/>
            <person name="Submissions S."/>
        </authorList>
    </citation>
    <scope>NUCLEOTIDE SEQUENCE [LARGE SCALE GENOMIC DNA]</scope>
    <source>
        <strain evidence="8 9">ATCC 35905</strain>
    </source>
</reference>
<feature type="transmembrane region" description="Helical" evidence="6">
    <location>
        <begin position="135"/>
        <end position="157"/>
    </location>
</feature>
<dbReference type="AlphaFoldDB" id="A0A8G2CLD2"/>
<dbReference type="InterPro" id="IPR032816">
    <property type="entry name" value="VTT_dom"/>
</dbReference>
<evidence type="ECO:0000259" key="7">
    <source>
        <dbReference type="Pfam" id="PF09335"/>
    </source>
</evidence>
<evidence type="ECO:0000256" key="3">
    <source>
        <dbReference type="ARBA" id="ARBA00022692"/>
    </source>
</evidence>
<organism evidence="8 9">
    <name type="scientific">Acidiphilium rubrum</name>
    <dbReference type="NCBI Taxonomy" id="526"/>
    <lineage>
        <taxon>Bacteria</taxon>
        <taxon>Pseudomonadati</taxon>
        <taxon>Pseudomonadota</taxon>
        <taxon>Alphaproteobacteria</taxon>
        <taxon>Acetobacterales</taxon>
        <taxon>Acidocellaceae</taxon>
        <taxon>Acidiphilium</taxon>
    </lineage>
</organism>
<feature type="transmembrane region" description="Helical" evidence="6">
    <location>
        <begin position="196"/>
        <end position="217"/>
    </location>
</feature>
<evidence type="ECO:0000313" key="8">
    <source>
        <dbReference type="EMBL" id="SIQ99289.1"/>
    </source>
</evidence>
<proteinExistence type="inferred from homology"/>
<feature type="transmembrane region" description="Helical" evidence="6">
    <location>
        <begin position="40"/>
        <end position="61"/>
    </location>
</feature>
<comment type="subcellular location">
    <subcellularLocation>
        <location evidence="1 6">Cell membrane</location>
        <topology evidence="1 6">Multi-pass membrane protein</topology>
    </subcellularLocation>
</comment>
<evidence type="ECO:0000256" key="1">
    <source>
        <dbReference type="ARBA" id="ARBA00004651"/>
    </source>
</evidence>
<dbReference type="PANTHER" id="PTHR12677">
    <property type="entry name" value="GOLGI APPARATUS MEMBRANE PROTEIN TVP38-RELATED"/>
    <property type="match status" value="1"/>
</dbReference>
<keyword evidence="2 6" id="KW-1003">Cell membrane</keyword>
<evidence type="ECO:0000313" key="9">
    <source>
        <dbReference type="Proteomes" id="UP000186308"/>
    </source>
</evidence>
<feature type="domain" description="VTT" evidence="7">
    <location>
        <begin position="64"/>
        <end position="181"/>
    </location>
</feature>
<evidence type="ECO:0000256" key="4">
    <source>
        <dbReference type="ARBA" id="ARBA00022989"/>
    </source>
</evidence>
<keyword evidence="4 6" id="KW-1133">Transmembrane helix</keyword>
<dbReference type="EMBL" id="FTNE01000013">
    <property type="protein sequence ID" value="SIQ99289.1"/>
    <property type="molecule type" value="Genomic_DNA"/>
</dbReference>
<dbReference type="Pfam" id="PF09335">
    <property type="entry name" value="VTT_dom"/>
    <property type="match status" value="1"/>
</dbReference>